<feature type="compositionally biased region" description="Basic and acidic residues" evidence="1">
    <location>
        <begin position="84"/>
        <end position="95"/>
    </location>
</feature>
<protein>
    <recommendedName>
        <fullName evidence="2">W2 domain-containing protein</fullName>
    </recommendedName>
</protein>
<evidence type="ECO:0000313" key="3">
    <source>
        <dbReference type="EMBL" id="KAF8822391.1"/>
    </source>
</evidence>
<keyword evidence="4" id="KW-1185">Reference proteome</keyword>
<accession>A0ABQ7JEG5</accession>
<gene>
    <name evidence="3" type="ORF">IE077_003852</name>
</gene>
<organism evidence="3 4">
    <name type="scientific">Cardiosporidium cionae</name>
    <dbReference type="NCBI Taxonomy" id="476202"/>
    <lineage>
        <taxon>Eukaryota</taxon>
        <taxon>Sar</taxon>
        <taxon>Alveolata</taxon>
        <taxon>Apicomplexa</taxon>
        <taxon>Aconoidasida</taxon>
        <taxon>Nephromycida</taxon>
        <taxon>Cardiosporidium</taxon>
    </lineage>
</organism>
<dbReference type="PROSITE" id="PS51363">
    <property type="entry name" value="W2"/>
    <property type="match status" value="1"/>
</dbReference>
<comment type="caution">
    <text evidence="3">The sequence shown here is derived from an EMBL/GenBank/DDBJ whole genome shotgun (WGS) entry which is preliminary data.</text>
</comment>
<proteinExistence type="predicted"/>
<evidence type="ECO:0000256" key="1">
    <source>
        <dbReference type="SAM" id="MobiDB-lite"/>
    </source>
</evidence>
<feature type="compositionally biased region" description="Pro residues" evidence="1">
    <location>
        <begin position="287"/>
        <end position="304"/>
    </location>
</feature>
<dbReference type="Gene3D" id="1.25.40.180">
    <property type="match status" value="1"/>
</dbReference>
<dbReference type="EMBL" id="JADAQX010000058">
    <property type="protein sequence ID" value="KAF8822391.1"/>
    <property type="molecule type" value="Genomic_DNA"/>
</dbReference>
<feature type="compositionally biased region" description="Gly residues" evidence="1">
    <location>
        <begin position="237"/>
        <end position="248"/>
    </location>
</feature>
<evidence type="ECO:0000313" key="4">
    <source>
        <dbReference type="Proteomes" id="UP000823046"/>
    </source>
</evidence>
<sequence>MAPKKKKGVSVRLLDLQREAGVDELPQNSIKSMVSLEEEDTSASTMDKDSLPIGNWRFLTNQEKGNEGKKFGCYDDSDDDADFEELRFGPPRERGGPSQEVEDVDFGDIRSGPRPGREVEGDGLARTFVEDMDFGDIRSLPRDTPMERLSREMHEDVNFSDLRSRPKEIPTPLDRTHRDRIVEDMDFDAIRSGPRESHFDNDRLSPGKSETLDDFRREGMDNDASFRFSQSERSLVGNGGESVEGGSRGWRRQDERPAHLKFGSRLKKIRKGGEEPSFASLVEAPATLPPSEPSLPFPLLPPNTPSSLTESTLPSPPRMDREEDVHKLSDGDSTQATPPQREEGFTLVERSAVPVEDLPSVEGLPQIIPEKEDLPEIFVAETTTISETLLPPSLVTTEVEAIETSPLSPGEVSTNMEFVPTLIKEEEKFALKDTFSTQQLPTEISLSERNALSGSTGVEETFSKKPSAVISDKEGKVAVARFVPKWKLQGREKLEAKPISSRPMTDTHHTFTSFGHTGAKGDAIFQKVLEMKMKSPDGTSGTVESPLIKKKEKLQKKIISSSEVLEEKKDPLFELKEKLYMHDEEAMLTFNENVSLYLNNKIDLENIKATEMSAENQIFTTNGIVPSVIVLARLILLCSGCTSTEEVLVEMSKGKDLLKYLLEKIPISSPHLYFLRESVVVVSKMGLPRLSKSTALLEALWDSFYIMNLIDEASFTEWYDDDSDDTPGRMNALFQVMPWLQWLFGAYTEGGEDSEFFELEETVMADQETEEIDAHLEKREITEKAKRKITRVGVKSLVA</sequence>
<dbReference type="Proteomes" id="UP000823046">
    <property type="component" value="Unassembled WGS sequence"/>
</dbReference>
<name>A0ABQ7JEG5_9APIC</name>
<feature type="region of interest" description="Disordered" evidence="1">
    <location>
        <begin position="65"/>
        <end position="343"/>
    </location>
</feature>
<feature type="compositionally biased region" description="Basic and acidic residues" evidence="1">
    <location>
        <begin position="318"/>
        <end position="330"/>
    </location>
</feature>
<evidence type="ECO:0000259" key="2">
    <source>
        <dbReference type="PROSITE" id="PS51363"/>
    </source>
</evidence>
<feature type="compositionally biased region" description="Basic and acidic residues" evidence="1">
    <location>
        <begin position="135"/>
        <end position="183"/>
    </location>
</feature>
<dbReference type="InterPro" id="IPR003307">
    <property type="entry name" value="W2_domain"/>
</dbReference>
<reference evidence="3 4" key="1">
    <citation type="journal article" date="2020" name="bioRxiv">
        <title>Metabolic contributions of an alphaproteobacterial endosymbiont in the apicomplexan Cardiosporidium cionae.</title>
        <authorList>
            <person name="Hunter E.S."/>
            <person name="Paight C.J."/>
            <person name="Lane C.E."/>
        </authorList>
    </citation>
    <scope>NUCLEOTIDE SEQUENCE [LARGE SCALE GENOMIC DNA]</scope>
    <source>
        <strain evidence="3">ESH_2018</strain>
    </source>
</reference>
<feature type="domain" description="W2" evidence="2">
    <location>
        <begin position="565"/>
        <end position="753"/>
    </location>
</feature>
<feature type="compositionally biased region" description="Basic and acidic residues" evidence="1">
    <location>
        <begin position="193"/>
        <end position="220"/>
    </location>
</feature>